<reference evidence="2" key="1">
    <citation type="submission" date="2016-03" db="EMBL/GenBank/DDBJ databases">
        <title>Complete genome sequence of Solimmundus cernigliae, representing a novel lineage of polycyclic aromatic hydrocarbon degraders within the Gammaproteobacteria.</title>
        <authorList>
            <person name="Singleton D.R."/>
            <person name="Dickey A.N."/>
            <person name="Scholl E.H."/>
            <person name="Wright F.A."/>
            <person name="Aitken M.D."/>
        </authorList>
    </citation>
    <scope>NUCLEOTIDE SEQUENCE [LARGE SCALE GENOMIC DNA]</scope>
    <source>
        <strain evidence="2">TR3.2</strain>
    </source>
</reference>
<dbReference type="OrthoDB" id="4578369at2"/>
<keyword evidence="2" id="KW-1185">Reference proteome</keyword>
<sequence>MNKIPTDDLLHIGVVVQDARASAGKFARMYGVTDWAVTDHTPERLKNTVTRGHAAPQHFLTATGQAQTNLGPVTIRLIEPRGGWTTYQEFLLTKGEGIHHVCTAVVDKAGMEQLETWLAKEGVGIAQSAVLPDGVREVCLDTRATLGGFYVQLLVADGERPAAQPDEVWNLADAVPEGGPLLPLGTFQMHFGVVVNDLMARVADWSRLFGLAEWNFMNWRNAPGSLEDPEYMGKPVDHAYFTTLFSFTPLLGFEVIQPTFGPSHYKENYRNLVGEGIHHVNASMLPDAEAWKASAQRLAQAGMPVVMGGGIGGGFANFYYVDTAKELGYVTEVLHPGPAWDKGPAGIQPVMSANLAPAAA</sequence>
<accession>A0A1B1YX33</accession>
<dbReference type="InParanoid" id="A0A1B1YX33"/>
<dbReference type="Proteomes" id="UP000092952">
    <property type="component" value="Chromosome"/>
</dbReference>
<dbReference type="RefSeq" id="WP_068807145.1">
    <property type="nucleotide sequence ID" value="NZ_CP014671.1"/>
</dbReference>
<proteinExistence type="predicted"/>
<dbReference type="KEGG" id="gbi:PG2T_14640"/>
<dbReference type="STRING" id="1810504.PG2T_14640"/>
<organism evidence="1 2">
    <name type="scientific">Immundisolibacter cernigliae</name>
    <dbReference type="NCBI Taxonomy" id="1810504"/>
    <lineage>
        <taxon>Bacteria</taxon>
        <taxon>Pseudomonadati</taxon>
        <taxon>Pseudomonadota</taxon>
        <taxon>Gammaproteobacteria</taxon>
        <taxon>Immundisolibacterales</taxon>
        <taxon>Immundisolibacteraceae</taxon>
        <taxon>Immundisolibacter</taxon>
    </lineage>
</organism>
<dbReference type="SUPFAM" id="SSF54593">
    <property type="entry name" value="Glyoxalase/Bleomycin resistance protein/Dihydroxybiphenyl dioxygenase"/>
    <property type="match status" value="1"/>
</dbReference>
<evidence type="ECO:0000313" key="2">
    <source>
        <dbReference type="Proteomes" id="UP000092952"/>
    </source>
</evidence>
<dbReference type="Pfam" id="PF13669">
    <property type="entry name" value="Glyoxalase_4"/>
    <property type="match status" value="1"/>
</dbReference>
<dbReference type="Gene3D" id="3.10.180.10">
    <property type="entry name" value="2,3-Dihydroxybiphenyl 1,2-Dioxygenase, domain 1"/>
    <property type="match status" value="2"/>
</dbReference>
<dbReference type="AlphaFoldDB" id="A0A1B1YX33"/>
<dbReference type="EMBL" id="CP014671">
    <property type="protein sequence ID" value="ANX05298.1"/>
    <property type="molecule type" value="Genomic_DNA"/>
</dbReference>
<gene>
    <name evidence="1" type="ORF">PG2T_14640</name>
</gene>
<name>A0A1B1YX33_9GAMM</name>
<protein>
    <recommendedName>
        <fullName evidence="3">VOC domain-containing protein</fullName>
    </recommendedName>
</protein>
<evidence type="ECO:0008006" key="3">
    <source>
        <dbReference type="Google" id="ProtNLM"/>
    </source>
</evidence>
<evidence type="ECO:0000313" key="1">
    <source>
        <dbReference type="EMBL" id="ANX05298.1"/>
    </source>
</evidence>
<dbReference type="InterPro" id="IPR029068">
    <property type="entry name" value="Glyas_Bleomycin-R_OHBP_Dase"/>
</dbReference>